<accession>A0AB34CQK3</accession>
<evidence type="ECO:0000313" key="4">
    <source>
        <dbReference type="Proteomes" id="UP000324255"/>
    </source>
</evidence>
<evidence type="ECO:0000259" key="2">
    <source>
        <dbReference type="PROSITE" id="PS51688"/>
    </source>
</evidence>
<dbReference type="AlphaFoldDB" id="A0AB34CQK3"/>
<proteinExistence type="predicted"/>
<dbReference type="InterPro" id="IPR030392">
    <property type="entry name" value="S74_ICA"/>
</dbReference>
<organism evidence="3 4">
    <name type="scientific">Candidatus Pantoea gossypiicola</name>
    <dbReference type="NCBI Taxonomy" id="2608008"/>
    <lineage>
        <taxon>Bacteria</taxon>
        <taxon>Pseudomonadati</taxon>
        <taxon>Pseudomonadota</taxon>
        <taxon>Gammaproteobacteria</taxon>
        <taxon>Enterobacterales</taxon>
        <taxon>Erwiniaceae</taxon>
        <taxon>Pantoea</taxon>
    </lineage>
</organism>
<feature type="coiled-coil region" evidence="1">
    <location>
        <begin position="424"/>
        <end position="451"/>
    </location>
</feature>
<sequence>MFAALPGRGRLLLTELRKIQGHRRRWLFLCEEYLMAWYRTGTIAAAKDSKTVTGTGTKWADNKQGIGAGQMLLVPGSGSVQAYEIASVRSDTELTVTEAVASEISGSAYAILAFYGNSYPDFARQLAAQLKYYQSQMDGWQEIMTGTGDVTLVAPDGTSVTISSLSKLTSALAERAITGSNAQFSGLELMSQTPYIDFHYNKSEADYSVRMICTEQSALELTAASGNVSLHVNGGIRAGGANNPGGINLYRGNGDASSLWGVNASDGNFNIARGPSAGLNVVMGDAYLDKVKGIYTKRGASGVYGANKYQFYWTGTLMECWVDASGVGTLQLTPMSDRQLKKDIVYRHDAHKALDEVCKWQPADFKMKARGIIPETADQLGFIANDLVKVSPECVGGKGLPEDYDIEADPNNSDAYFLNQVPMIAKLTQAIQAQQIMIKELQQRLSVLENSGS</sequence>
<name>A0AB34CQK3_9GAMM</name>
<protein>
    <submittedName>
        <fullName evidence="3">Tail fiber domain-containing protein</fullName>
    </submittedName>
</protein>
<evidence type="ECO:0000313" key="3">
    <source>
        <dbReference type="EMBL" id="KAA6128965.1"/>
    </source>
</evidence>
<dbReference type="PROSITE" id="PS51688">
    <property type="entry name" value="ICA"/>
    <property type="match status" value="1"/>
</dbReference>
<feature type="domain" description="Peptidase S74" evidence="2">
    <location>
        <begin position="336"/>
        <end position="445"/>
    </location>
</feature>
<dbReference type="Pfam" id="PF13884">
    <property type="entry name" value="Peptidase_S74"/>
    <property type="match status" value="1"/>
</dbReference>
<evidence type="ECO:0000256" key="1">
    <source>
        <dbReference type="SAM" id="Coils"/>
    </source>
</evidence>
<comment type="caution">
    <text evidence="3">The sequence shown here is derived from an EMBL/GenBank/DDBJ whole genome shotgun (WGS) entry which is preliminary data.</text>
</comment>
<gene>
    <name evidence="3" type="ORF">F3I20_01290</name>
</gene>
<reference evidence="3 4" key="1">
    <citation type="submission" date="2019-09" db="EMBL/GenBank/DDBJ databases">
        <title>Genomic diversity of phyloplane-associated Pantoea species in Pakistan cotton crop.</title>
        <authorList>
            <person name="Tufail M.R."/>
            <person name="Cook D.R."/>
        </authorList>
    </citation>
    <scope>NUCLEOTIDE SEQUENCE [LARGE SCALE GENOMIC DNA]</scope>
    <source>
        <strain evidence="3 4">B_8</strain>
    </source>
</reference>
<dbReference type="EMBL" id="VWVM01000001">
    <property type="protein sequence ID" value="KAA6128965.1"/>
    <property type="molecule type" value="Genomic_DNA"/>
</dbReference>
<keyword evidence="1" id="KW-0175">Coiled coil</keyword>
<dbReference type="Proteomes" id="UP000324255">
    <property type="component" value="Unassembled WGS sequence"/>
</dbReference>
<keyword evidence="4" id="KW-1185">Reference proteome</keyword>